<dbReference type="EMBL" id="OR343188">
    <property type="protein sequence ID" value="WNL49547.1"/>
    <property type="molecule type" value="Genomic_DNA"/>
</dbReference>
<accession>A0AA96J0F3</accession>
<sequence>MTKNSKIIRYSELVVQSSICFHIVLCVLVQCFRKHRKSYCDIKYFMVFILT</sequence>
<evidence type="ECO:0000313" key="1">
    <source>
        <dbReference type="EMBL" id="WNL49547.1"/>
    </source>
</evidence>
<name>A0AA96J0F3_9VIRU</name>
<reference evidence="1" key="1">
    <citation type="submission" date="2023-07" db="EMBL/GenBank/DDBJ databases">
        <authorList>
            <person name="Xia Y."/>
        </authorList>
    </citation>
    <scope>NUCLEOTIDE SEQUENCE</scope>
    <source>
        <strain evidence="1">F</strain>
    </source>
</reference>
<organism evidence="1">
    <name type="scientific">Marseillevirus sp</name>
    <dbReference type="NCBI Taxonomy" id="2809551"/>
    <lineage>
        <taxon>Viruses</taxon>
        <taxon>Varidnaviria</taxon>
        <taxon>Bamfordvirae</taxon>
        <taxon>Nucleocytoviricota</taxon>
        <taxon>Megaviricetes</taxon>
        <taxon>Pimascovirales</taxon>
        <taxon>Pimascovirales incertae sedis</taxon>
        <taxon>Marseilleviridae</taxon>
        <taxon>Marseillevirus</taxon>
    </lineage>
</organism>
<proteinExistence type="predicted"/>
<protein>
    <submittedName>
        <fullName evidence="1">Uncharacterized protein</fullName>
    </submittedName>
</protein>
<gene>
    <name evidence="1" type="ORF">MarFTMF_031</name>
</gene>